<keyword evidence="1" id="KW-0812">Transmembrane</keyword>
<keyword evidence="1" id="KW-1133">Transmembrane helix</keyword>
<dbReference type="Proteomes" id="UP000468327">
    <property type="component" value="Unassembled WGS sequence"/>
</dbReference>
<feature type="transmembrane region" description="Helical" evidence="1">
    <location>
        <begin position="80"/>
        <end position="101"/>
    </location>
</feature>
<proteinExistence type="predicted"/>
<dbReference type="RefSeq" id="WP_157004683.1">
    <property type="nucleotide sequence ID" value="NZ_DBEZYS010000028.1"/>
</dbReference>
<feature type="transmembrane region" description="Helical" evidence="1">
    <location>
        <begin position="47"/>
        <end position="68"/>
    </location>
</feature>
<dbReference type="EMBL" id="WPOC01000001">
    <property type="protein sequence ID" value="MVN13819.1"/>
    <property type="molecule type" value="Genomic_DNA"/>
</dbReference>
<keyword evidence="3" id="KW-1185">Reference proteome</keyword>
<evidence type="ECO:0000256" key="1">
    <source>
        <dbReference type="SAM" id="Phobius"/>
    </source>
</evidence>
<feature type="transmembrane region" description="Helical" evidence="1">
    <location>
        <begin position="113"/>
        <end position="132"/>
    </location>
</feature>
<dbReference type="InterPro" id="IPR025531">
    <property type="entry name" value="DUF4418"/>
</dbReference>
<dbReference type="AlphaFoldDB" id="A0A6N8ID42"/>
<dbReference type="PROSITE" id="PS51257">
    <property type="entry name" value="PROKAR_LIPOPROTEIN"/>
    <property type="match status" value="1"/>
</dbReference>
<protein>
    <submittedName>
        <fullName evidence="2">DUF4418 family protein</fullName>
    </submittedName>
</protein>
<evidence type="ECO:0000313" key="3">
    <source>
        <dbReference type="Proteomes" id="UP000468327"/>
    </source>
</evidence>
<reference evidence="2 3" key="1">
    <citation type="submission" date="2019-11" db="EMBL/GenBank/DDBJ databases">
        <title>Whole genome shotgun sequencing (WGS) data from Adlercreutzia equolifaciens ResAG-91, Eggerthella lenta MRI-F36, MRI-F37, MRI-F40, ResAG-49, ResAG-88, ResAG-121, ResAG-145, and Gordonibacter sp. ResAG-5, ResAG-26, ResAG-43, ResAG-50, ResAG-59.</title>
        <authorList>
            <person name="Stoll D.A."/>
            <person name="Danylec N."/>
            <person name="Franz C.M.A.P."/>
            <person name="Huch M."/>
        </authorList>
    </citation>
    <scope>NUCLEOTIDE SEQUENCE [LARGE SCALE GENOMIC DNA]</scope>
    <source>
        <strain evidence="2 3">ResAG-59</strain>
    </source>
</reference>
<dbReference type="Pfam" id="PF14387">
    <property type="entry name" value="DUF4418"/>
    <property type="match status" value="1"/>
</dbReference>
<evidence type="ECO:0000313" key="2">
    <source>
        <dbReference type="EMBL" id="MVN13819.1"/>
    </source>
</evidence>
<keyword evidence="1" id="KW-0472">Membrane</keyword>
<organism evidence="2 3">
    <name type="scientific">Gordonibacter urolithinfaciens</name>
    <dbReference type="NCBI Taxonomy" id="1335613"/>
    <lineage>
        <taxon>Bacteria</taxon>
        <taxon>Bacillati</taxon>
        <taxon>Actinomycetota</taxon>
        <taxon>Coriobacteriia</taxon>
        <taxon>Eggerthellales</taxon>
        <taxon>Eggerthellaceae</taxon>
        <taxon>Gordonibacter</taxon>
    </lineage>
</organism>
<gene>
    <name evidence="2" type="ORF">GO738_00340</name>
</gene>
<accession>A0A6N8ID42</accession>
<name>A0A6N8ID42_9ACTN</name>
<comment type="caution">
    <text evidence="2">The sequence shown here is derived from an EMBL/GenBank/DDBJ whole genome shotgun (WGS) entry which is preliminary data.</text>
</comment>
<sequence length="146" mass="14492">MGRRAWMILAVAGVAAMAAVVAVSVLMGGCAEPVETAAGGTVPMKCHWTFVATTLVGAVGAVTALLALTGRTKEGRRFAGIATAAVAAATVLLTTPAGIGLCGNPDMSCHQTALVLWVAAGIALVVGIVQAAKADPKGAELPKMKL</sequence>